<sequence length="107" mass="11816">MNLRVSPWALSGYARQVGRAALDAADFKTHCTRHTDVDVSDQGLLNLFLTTHTSTVKTVNLAMDRLRDVLGAASSELERNKKYYAHTDLAVAARVDATYPVVERPAE</sequence>
<evidence type="ECO:0000313" key="1">
    <source>
        <dbReference type="EMBL" id="XDP99055.1"/>
    </source>
</evidence>
<organism evidence="1">
    <name type="scientific">Streptomyces sp. R08</name>
    <dbReference type="NCBI Taxonomy" id="3238624"/>
    <lineage>
        <taxon>Bacteria</taxon>
        <taxon>Bacillati</taxon>
        <taxon>Actinomycetota</taxon>
        <taxon>Actinomycetes</taxon>
        <taxon>Kitasatosporales</taxon>
        <taxon>Streptomycetaceae</taxon>
        <taxon>Streptomyces</taxon>
    </lineage>
</organism>
<dbReference type="RefSeq" id="WP_329554542.1">
    <property type="nucleotide sequence ID" value="NZ_CP163431.1"/>
</dbReference>
<proteinExistence type="predicted"/>
<accession>A0AB39LXR7</accession>
<protein>
    <submittedName>
        <fullName evidence="1">Uncharacterized protein</fullName>
    </submittedName>
</protein>
<reference evidence="1" key="1">
    <citation type="submission" date="2024-07" db="EMBL/GenBank/DDBJ databases">
        <authorList>
            <person name="Yu S.T."/>
        </authorList>
    </citation>
    <scope>NUCLEOTIDE SEQUENCE</scope>
    <source>
        <strain evidence="1">R08</strain>
    </source>
</reference>
<dbReference type="AlphaFoldDB" id="A0AB39LXR7"/>
<name>A0AB39LXR7_9ACTN</name>
<dbReference type="EMBL" id="CP163431">
    <property type="protein sequence ID" value="XDP99055.1"/>
    <property type="molecule type" value="Genomic_DNA"/>
</dbReference>
<gene>
    <name evidence="1" type="ORF">AB5J58_02090</name>
</gene>